<evidence type="ECO:0000256" key="12">
    <source>
        <dbReference type="ARBA" id="ARBA00034430"/>
    </source>
</evidence>
<evidence type="ECO:0000256" key="4">
    <source>
        <dbReference type="ARBA" id="ARBA00022538"/>
    </source>
</evidence>
<comment type="subcellular location">
    <subcellularLocation>
        <location evidence="1">Membrane</location>
        <topology evidence="1">Multi-pass membrane protein</topology>
    </subcellularLocation>
</comment>
<evidence type="ECO:0000313" key="14">
    <source>
        <dbReference type="EMBL" id="TXC63874.1"/>
    </source>
</evidence>
<dbReference type="OrthoDB" id="7626281at2"/>
<feature type="transmembrane region" description="Helical" evidence="13">
    <location>
        <begin position="171"/>
        <end position="195"/>
    </location>
</feature>
<gene>
    <name evidence="14" type="ORF">FRZ32_09525</name>
</gene>
<feature type="transmembrane region" description="Helical" evidence="13">
    <location>
        <begin position="56"/>
        <end position="75"/>
    </location>
</feature>
<keyword evidence="8 13" id="KW-1133">Transmembrane helix</keyword>
<evidence type="ECO:0000256" key="1">
    <source>
        <dbReference type="ARBA" id="ARBA00004141"/>
    </source>
</evidence>
<feature type="transmembrane region" description="Helical" evidence="13">
    <location>
        <begin position="16"/>
        <end position="36"/>
    </location>
</feature>
<feature type="transmembrane region" description="Helical" evidence="13">
    <location>
        <begin position="96"/>
        <end position="116"/>
    </location>
</feature>
<evidence type="ECO:0000313" key="15">
    <source>
        <dbReference type="Proteomes" id="UP000321249"/>
    </source>
</evidence>
<dbReference type="GO" id="GO:0015252">
    <property type="term" value="F:proton channel activity"/>
    <property type="evidence" value="ECO:0007669"/>
    <property type="project" value="InterPro"/>
</dbReference>
<evidence type="ECO:0000256" key="8">
    <source>
        <dbReference type="ARBA" id="ARBA00022989"/>
    </source>
</evidence>
<dbReference type="GO" id="GO:0016020">
    <property type="term" value="C:membrane"/>
    <property type="evidence" value="ECO:0007669"/>
    <property type="project" value="UniProtKB-SubCell"/>
</dbReference>
<dbReference type="RefSeq" id="WP_147043282.1">
    <property type="nucleotide sequence ID" value="NZ_BAABIR010000004.1"/>
</dbReference>
<dbReference type="PANTHER" id="PTHR31462">
    <property type="entry name" value="ENDOSOMAL/LYSOSOMAL POTASSIUM CHANNEL TMEM175"/>
    <property type="match status" value="1"/>
</dbReference>
<evidence type="ECO:0000256" key="3">
    <source>
        <dbReference type="ARBA" id="ARBA00022448"/>
    </source>
</evidence>
<evidence type="ECO:0000256" key="13">
    <source>
        <dbReference type="SAM" id="Phobius"/>
    </source>
</evidence>
<keyword evidence="15" id="KW-1185">Reference proteome</keyword>
<dbReference type="InterPro" id="IPR010617">
    <property type="entry name" value="TMEM175-like"/>
</dbReference>
<protein>
    <submittedName>
        <fullName evidence="14">DUF1211 domain-containing protein</fullName>
    </submittedName>
</protein>
<evidence type="ECO:0000256" key="10">
    <source>
        <dbReference type="ARBA" id="ARBA00023136"/>
    </source>
</evidence>
<comment type="caution">
    <text evidence="14">The sequence shown here is derived from an EMBL/GenBank/DDBJ whole genome shotgun (WGS) entry which is preliminary data.</text>
</comment>
<comment type="catalytic activity">
    <reaction evidence="12">
        <text>K(+)(in) = K(+)(out)</text>
        <dbReference type="Rhea" id="RHEA:29463"/>
        <dbReference type="ChEBI" id="CHEBI:29103"/>
    </reaction>
</comment>
<proteinExistence type="inferred from homology"/>
<reference evidence="14 15" key="1">
    <citation type="journal article" date="2015" name="J. Microbiol.">
        <title>Sphingosinicella ginsenosidimutans sp. nov., with ginsenoside converting activity.</title>
        <authorList>
            <person name="Kim J.K."/>
            <person name="Kang M.S."/>
            <person name="Park S.C."/>
            <person name="Kim K.M."/>
            <person name="Choi K."/>
            <person name="Yoon M.H."/>
            <person name="Im W.T."/>
        </authorList>
    </citation>
    <scope>NUCLEOTIDE SEQUENCE [LARGE SCALE GENOMIC DNA]</scope>
    <source>
        <strain evidence="14 15">BS-11</strain>
    </source>
</reference>
<dbReference type="EMBL" id="VOQQ01000001">
    <property type="protein sequence ID" value="TXC63874.1"/>
    <property type="molecule type" value="Genomic_DNA"/>
</dbReference>
<dbReference type="Pfam" id="PF06736">
    <property type="entry name" value="TMEM175"/>
    <property type="match status" value="1"/>
</dbReference>
<evidence type="ECO:0000256" key="6">
    <source>
        <dbReference type="ARBA" id="ARBA00022826"/>
    </source>
</evidence>
<evidence type="ECO:0000256" key="7">
    <source>
        <dbReference type="ARBA" id="ARBA00022958"/>
    </source>
</evidence>
<dbReference type="AlphaFoldDB" id="A0A5C6TTW0"/>
<dbReference type="GO" id="GO:0005267">
    <property type="term" value="F:potassium channel activity"/>
    <property type="evidence" value="ECO:0007669"/>
    <property type="project" value="UniProtKB-KW"/>
</dbReference>
<keyword evidence="7" id="KW-0630">Potassium</keyword>
<evidence type="ECO:0000256" key="2">
    <source>
        <dbReference type="ARBA" id="ARBA00006920"/>
    </source>
</evidence>
<evidence type="ECO:0000256" key="11">
    <source>
        <dbReference type="ARBA" id="ARBA00023303"/>
    </source>
</evidence>
<dbReference type="Proteomes" id="UP000321249">
    <property type="component" value="Unassembled WGS sequence"/>
</dbReference>
<dbReference type="PANTHER" id="PTHR31462:SF5">
    <property type="entry name" value="ENDOSOMAL_LYSOSOMAL PROTON CHANNEL TMEM175"/>
    <property type="match status" value="1"/>
</dbReference>
<keyword evidence="10 13" id="KW-0472">Membrane</keyword>
<keyword evidence="9" id="KW-0406">Ion transport</keyword>
<evidence type="ECO:0000256" key="5">
    <source>
        <dbReference type="ARBA" id="ARBA00022692"/>
    </source>
</evidence>
<accession>A0A5C6TTW0</accession>
<comment type="similarity">
    <text evidence="2">Belongs to the TMEM175 family.</text>
</comment>
<keyword evidence="6" id="KW-0631">Potassium channel</keyword>
<keyword evidence="5 13" id="KW-0812">Transmembrane</keyword>
<sequence>MAKGRRDEVDHPLERMIFFSDAVFAIAITLLVIEIHVPHLPRGASSAQYGEALAELLPSFAAFALSFFVIGRFWIGHHNAFAHVRRYDPKLLWPNLIFLFAIAFMPFATAFLGANLGGLVPALVYNLTMLATALLNLWVVRRALAHADLGALDPAELYALRTRPQSVAMGALIAVPLAFLIPAISQIGLATIPLWQRLFDRLGRRAAPAEA</sequence>
<evidence type="ECO:0000256" key="9">
    <source>
        <dbReference type="ARBA" id="ARBA00023065"/>
    </source>
</evidence>
<keyword evidence="4" id="KW-0633">Potassium transport</keyword>
<organism evidence="14 15">
    <name type="scientific">Allosphingosinicella ginsenosidimutans</name>
    <dbReference type="NCBI Taxonomy" id="1176539"/>
    <lineage>
        <taxon>Bacteria</taxon>
        <taxon>Pseudomonadati</taxon>
        <taxon>Pseudomonadota</taxon>
        <taxon>Alphaproteobacteria</taxon>
        <taxon>Sphingomonadales</taxon>
        <taxon>Sphingomonadaceae</taxon>
        <taxon>Allosphingosinicella</taxon>
    </lineage>
</organism>
<feature type="transmembrane region" description="Helical" evidence="13">
    <location>
        <begin position="122"/>
        <end position="140"/>
    </location>
</feature>
<keyword evidence="11" id="KW-0407">Ion channel</keyword>
<name>A0A5C6TTW0_9SPHN</name>
<keyword evidence="3" id="KW-0813">Transport</keyword>